<name>A0ABM6BLX2_YERET</name>
<evidence type="ECO:0000259" key="13">
    <source>
        <dbReference type="PROSITE" id="PS51686"/>
    </source>
</evidence>
<comment type="catalytic activity">
    <reaction evidence="10 11">
        <text>cytidine(967) in 16S rRNA + S-adenosyl-L-methionine = 5-methylcytidine(967) in 16S rRNA + S-adenosyl-L-homocysteine + H(+)</text>
        <dbReference type="Rhea" id="RHEA:42748"/>
        <dbReference type="Rhea" id="RHEA-COMP:10219"/>
        <dbReference type="Rhea" id="RHEA-COMP:10220"/>
        <dbReference type="ChEBI" id="CHEBI:15378"/>
        <dbReference type="ChEBI" id="CHEBI:57856"/>
        <dbReference type="ChEBI" id="CHEBI:59789"/>
        <dbReference type="ChEBI" id="CHEBI:74483"/>
        <dbReference type="ChEBI" id="CHEBI:82748"/>
        <dbReference type="EC" id="2.1.1.176"/>
    </reaction>
</comment>
<feature type="active site" description="Nucleophile" evidence="11 12">
    <location>
        <position position="375"/>
    </location>
</feature>
<dbReference type="Gene3D" id="1.10.940.10">
    <property type="entry name" value="NusB-like"/>
    <property type="match status" value="1"/>
</dbReference>
<dbReference type="CDD" id="cd02440">
    <property type="entry name" value="AdoMet_MTases"/>
    <property type="match status" value="1"/>
</dbReference>
<keyword evidence="8 11" id="KW-0949">S-adenosyl-L-methionine</keyword>
<evidence type="ECO:0000256" key="1">
    <source>
        <dbReference type="ARBA" id="ARBA00002724"/>
    </source>
</evidence>
<dbReference type="InterPro" id="IPR048019">
    <property type="entry name" value="RsmB-like_N"/>
</dbReference>
<dbReference type="SUPFAM" id="SSF48013">
    <property type="entry name" value="NusB-like"/>
    <property type="match status" value="1"/>
</dbReference>
<dbReference type="RefSeq" id="WP_064515562.1">
    <property type="nucleotide sequence ID" value="NZ_CP010029.1"/>
</dbReference>
<dbReference type="InterPro" id="IPR049560">
    <property type="entry name" value="MeTrfase_RsmB-F_NOP2_cat"/>
</dbReference>
<dbReference type="InterPro" id="IPR023541">
    <property type="entry name" value="rRNA_ssu_MeTfrase_B_ent"/>
</dbReference>
<dbReference type="GO" id="GO:0032259">
    <property type="term" value="P:methylation"/>
    <property type="evidence" value="ECO:0007669"/>
    <property type="project" value="UniProtKB-KW"/>
</dbReference>
<proteinExistence type="inferred from homology"/>
<keyword evidence="15" id="KW-1185">Reference proteome</keyword>
<dbReference type="NCBIfam" id="NF011494">
    <property type="entry name" value="PRK14902.1"/>
    <property type="match status" value="1"/>
</dbReference>
<comment type="subcellular location">
    <subcellularLocation>
        <location evidence="2 11">Cytoplasm</location>
    </subcellularLocation>
</comment>
<dbReference type="PROSITE" id="PS51686">
    <property type="entry name" value="SAM_MT_RSMB_NOP"/>
    <property type="match status" value="1"/>
</dbReference>
<dbReference type="NCBIfam" id="NF008149">
    <property type="entry name" value="PRK10901.1"/>
    <property type="match status" value="1"/>
</dbReference>
<keyword evidence="6 11" id="KW-0489">Methyltransferase</keyword>
<dbReference type="Gene3D" id="1.10.287.730">
    <property type="entry name" value="Helix hairpin bin"/>
    <property type="match status" value="1"/>
</dbReference>
<keyword evidence="7 11" id="KW-0808">Transferase</keyword>
<evidence type="ECO:0000313" key="15">
    <source>
        <dbReference type="Proteomes" id="UP000266744"/>
    </source>
</evidence>
<evidence type="ECO:0000256" key="9">
    <source>
        <dbReference type="ARBA" id="ARBA00022884"/>
    </source>
</evidence>
<comment type="similarity">
    <text evidence="3 11 12">Belongs to the class I-like SAM-binding methyltransferase superfamily. RsmB/NOP family.</text>
</comment>
<dbReference type="PROSITE" id="PS01153">
    <property type="entry name" value="NOL1_NOP2_SUN"/>
    <property type="match status" value="1"/>
</dbReference>
<dbReference type="Pfam" id="PF01189">
    <property type="entry name" value="Methyltr_RsmB-F"/>
    <property type="match status" value="1"/>
</dbReference>
<evidence type="ECO:0000256" key="3">
    <source>
        <dbReference type="ARBA" id="ARBA00007494"/>
    </source>
</evidence>
<evidence type="ECO:0000256" key="6">
    <source>
        <dbReference type="ARBA" id="ARBA00022603"/>
    </source>
</evidence>
<evidence type="ECO:0000256" key="5">
    <source>
        <dbReference type="ARBA" id="ARBA00022552"/>
    </source>
</evidence>
<dbReference type="InterPro" id="IPR006027">
    <property type="entry name" value="NusB_RsmB_TIM44"/>
</dbReference>
<feature type="binding site" evidence="11 12">
    <location>
        <begin position="254"/>
        <end position="260"/>
    </location>
    <ligand>
        <name>S-adenosyl-L-methionine</name>
        <dbReference type="ChEBI" id="CHEBI:59789"/>
    </ligand>
</feature>
<feature type="binding site" evidence="11 12">
    <location>
        <position position="277"/>
    </location>
    <ligand>
        <name>S-adenosyl-L-methionine</name>
        <dbReference type="ChEBI" id="CHEBI:59789"/>
    </ligand>
</feature>
<protein>
    <recommendedName>
        <fullName evidence="11">Ribosomal RNA small subunit methyltransferase B</fullName>
        <ecNumber evidence="11">2.1.1.176</ecNumber>
    </recommendedName>
    <alternativeName>
        <fullName evidence="11">16S rRNA m5C967 methyltransferase</fullName>
    </alternativeName>
    <alternativeName>
        <fullName evidence="11">rRNA (cytosine-C(5)-)-methyltransferase RsmB</fullName>
    </alternativeName>
</protein>
<dbReference type="InterPro" id="IPR029063">
    <property type="entry name" value="SAM-dependent_MTases_sf"/>
</dbReference>
<evidence type="ECO:0000256" key="11">
    <source>
        <dbReference type="HAMAP-Rule" id="MF_01856"/>
    </source>
</evidence>
<comment type="function">
    <text evidence="1 11">Specifically methylates the cytosine at position 967 (m5C967) of 16S rRNA.</text>
</comment>
<dbReference type="Proteomes" id="UP000266744">
    <property type="component" value="Chromosome"/>
</dbReference>
<dbReference type="CDD" id="cd00620">
    <property type="entry name" value="Methyltransferase_Sun"/>
    <property type="match status" value="1"/>
</dbReference>
<dbReference type="InterPro" id="IPR054728">
    <property type="entry name" value="RsmB-like_ferredoxin"/>
</dbReference>
<dbReference type="Pfam" id="PF22458">
    <property type="entry name" value="RsmF-B_ferredox"/>
    <property type="match status" value="1"/>
</dbReference>
<dbReference type="Gene3D" id="3.30.70.1170">
    <property type="entry name" value="Sun protein, domain 3"/>
    <property type="match status" value="1"/>
</dbReference>
<dbReference type="InterPro" id="IPR023267">
    <property type="entry name" value="RCMT"/>
</dbReference>
<feature type="domain" description="SAM-dependent MTase RsmB/NOP-type" evidence="13">
    <location>
        <begin position="164"/>
        <end position="429"/>
    </location>
</feature>
<dbReference type="InterPro" id="IPR001678">
    <property type="entry name" value="MeTrfase_RsmB-F_NOP2_dom"/>
</dbReference>
<dbReference type="PRINTS" id="PR02008">
    <property type="entry name" value="RCMTFAMILY"/>
</dbReference>
<dbReference type="InterPro" id="IPR004573">
    <property type="entry name" value="rRNA_ssu_MeTfrase_B"/>
</dbReference>
<dbReference type="NCBIfam" id="TIGR00563">
    <property type="entry name" value="rsmB"/>
    <property type="match status" value="1"/>
</dbReference>
<dbReference type="InterPro" id="IPR018314">
    <property type="entry name" value="RsmB/NOL1/NOP2-like_CS"/>
</dbReference>
<evidence type="ECO:0000256" key="7">
    <source>
        <dbReference type="ARBA" id="ARBA00022679"/>
    </source>
</evidence>
<dbReference type="SUPFAM" id="SSF53335">
    <property type="entry name" value="S-adenosyl-L-methionine-dependent methyltransferases"/>
    <property type="match status" value="1"/>
</dbReference>
<evidence type="ECO:0000256" key="4">
    <source>
        <dbReference type="ARBA" id="ARBA00022490"/>
    </source>
</evidence>
<keyword evidence="5 11" id="KW-0698">rRNA processing</keyword>
<dbReference type="EC" id="2.1.1.176" evidence="11"/>
<evidence type="ECO:0000256" key="12">
    <source>
        <dbReference type="PROSITE-ProRule" id="PRU01023"/>
    </source>
</evidence>
<keyword evidence="4 11" id="KW-0963">Cytoplasm</keyword>
<dbReference type="PANTHER" id="PTHR22807:SF61">
    <property type="entry name" value="NOL1_NOP2_SUN FAMILY PROTEIN _ ANTITERMINATION NUSB DOMAIN-CONTAINING PROTEIN"/>
    <property type="match status" value="1"/>
</dbReference>
<dbReference type="EMBL" id="CP010029">
    <property type="protein sequence ID" value="ANI30379.1"/>
    <property type="molecule type" value="Genomic_DNA"/>
</dbReference>
<evidence type="ECO:0000256" key="10">
    <source>
        <dbReference type="ARBA" id="ARBA00047283"/>
    </source>
</evidence>
<organism evidence="14 15">
    <name type="scientific">Yersinia entomophaga</name>
    <dbReference type="NCBI Taxonomy" id="935293"/>
    <lineage>
        <taxon>Bacteria</taxon>
        <taxon>Pseudomonadati</taxon>
        <taxon>Pseudomonadota</taxon>
        <taxon>Gammaproteobacteria</taxon>
        <taxon>Enterobacterales</taxon>
        <taxon>Yersiniaceae</taxon>
        <taxon>Yersinia</taxon>
    </lineage>
</organism>
<accession>A0ABM6BLX2</accession>
<gene>
    <name evidence="11" type="primary">rsmB</name>
    <name evidence="11" type="synonym">sun</name>
    <name evidence="14" type="ORF">PL78_11170</name>
</gene>
<dbReference type="Gene3D" id="3.40.50.150">
    <property type="entry name" value="Vaccinia Virus protein VP39"/>
    <property type="match status" value="1"/>
</dbReference>
<sequence>MKNTYNLRSIAAKAISQVLDQGQSLSTVLPGLQKNISDKDRALLQELCFGTLRVLPQLEWCIQQLMARPMTGKQRVFHYLIMVGIYQLLYTRIPPHAALAETVEGAVALKRPQLKGLINGVLRQFQRQQVELLERAANHDSRYLHPSWLLARIKKAYPEQWQQIIDANNQKPPMWLRVSRLHHSRADYLELMQQAGIEAEPHAEYADAVRLITPCAVNDLPGFAQGWVTVQDASAQGCVDLLDPQNGEQILDLCAAPGGKTTHILEAAPKAHVLAVDIDEQRLSRVKENLQRLQLNAVVKVGDGRTPDDWCEDKLFDRILLDAPCSATGVIRRHPDIKWLRRDSDIADLAQLQSEILEAIWPKLKKDGVMVYATCSILPEENQQQIAAFLQRHPEARLVETGSAAHPGKQNLPHPEDGDGFFYAKLIKS</sequence>
<evidence type="ECO:0000256" key="8">
    <source>
        <dbReference type="ARBA" id="ARBA00022691"/>
    </source>
</evidence>
<dbReference type="PANTHER" id="PTHR22807">
    <property type="entry name" value="NOP2 YEAST -RELATED NOL1/NOP2/FMU SUN DOMAIN-CONTAINING"/>
    <property type="match status" value="1"/>
</dbReference>
<dbReference type="Pfam" id="PF01029">
    <property type="entry name" value="NusB"/>
    <property type="match status" value="1"/>
</dbReference>
<feature type="binding site" evidence="11 12">
    <location>
        <position position="322"/>
    </location>
    <ligand>
        <name>S-adenosyl-L-methionine</name>
        <dbReference type="ChEBI" id="CHEBI:59789"/>
    </ligand>
</feature>
<keyword evidence="9 11" id="KW-0694">RNA-binding</keyword>
<reference evidence="14 15" key="1">
    <citation type="journal article" date="2016" name="Toxins">
        <title>The Draft Genome Sequence of the Yersinia entomophaga Entomopathogenic Type Strain MH96T.</title>
        <authorList>
            <person name="Hurst M.R."/>
            <person name="Beattie A."/>
            <person name="Altermann E."/>
            <person name="Moraga R.M."/>
            <person name="Harper L.A."/>
            <person name="Calder J."/>
            <person name="Laugraud A."/>
        </authorList>
    </citation>
    <scope>NUCLEOTIDE SEQUENCE [LARGE SCALE GENOMIC DNA]</scope>
    <source>
        <strain evidence="14 15">MH96</strain>
    </source>
</reference>
<dbReference type="InterPro" id="IPR035926">
    <property type="entry name" value="NusB-like_sf"/>
</dbReference>
<evidence type="ECO:0000256" key="2">
    <source>
        <dbReference type="ARBA" id="ARBA00004496"/>
    </source>
</evidence>
<evidence type="ECO:0000313" key="14">
    <source>
        <dbReference type="EMBL" id="ANI30379.1"/>
    </source>
</evidence>
<dbReference type="GO" id="GO:0008168">
    <property type="term" value="F:methyltransferase activity"/>
    <property type="evidence" value="ECO:0007669"/>
    <property type="project" value="UniProtKB-KW"/>
</dbReference>
<dbReference type="HAMAP" id="MF_01856">
    <property type="entry name" value="16SrRNA_methyltr_B"/>
    <property type="match status" value="1"/>
</dbReference>
<feature type="binding site" evidence="11 12">
    <location>
        <position position="303"/>
    </location>
    <ligand>
        <name>S-adenosyl-L-methionine</name>
        <dbReference type="ChEBI" id="CHEBI:59789"/>
    </ligand>
</feature>